<sequence>MTSRALSKTSINTGGHAGLATTDPARNNSNNNNNNSSSSGTLTSDLRNGCKRSTPRHHAIHDTTPYAILPRP</sequence>
<keyword evidence="4" id="KW-1185">Reference proteome</keyword>
<dbReference type="HOGENOM" id="CLU_2724256_0_0_1"/>
<feature type="compositionally biased region" description="Low complexity" evidence="1">
    <location>
        <begin position="27"/>
        <end position="39"/>
    </location>
</feature>
<feature type="compositionally biased region" description="Basic residues" evidence="1">
    <location>
        <begin position="49"/>
        <end position="59"/>
    </location>
</feature>
<dbReference type="AlphaFoldDB" id="W5J7B7"/>
<reference evidence="2" key="2">
    <citation type="submission" date="2010-05" db="EMBL/GenBank/DDBJ databases">
        <authorList>
            <person name="Almeida L.G."/>
            <person name="Nicolas M.F."/>
            <person name="Souza R.C."/>
            <person name="Vasconcelos A.T.R."/>
        </authorList>
    </citation>
    <scope>NUCLEOTIDE SEQUENCE</scope>
</reference>
<gene>
    <name evidence="2" type="ORF">AND_009765</name>
</gene>
<dbReference type="EMBL" id="ADMH02002125">
    <property type="protein sequence ID" value="ETN58679.1"/>
    <property type="molecule type" value="Genomic_DNA"/>
</dbReference>
<reference evidence="3" key="4">
    <citation type="submission" date="2015-06" db="UniProtKB">
        <authorList>
            <consortium name="EnsemblMetazoa"/>
        </authorList>
    </citation>
    <scope>IDENTIFICATION</scope>
</reference>
<feature type="region of interest" description="Disordered" evidence="1">
    <location>
        <begin position="1"/>
        <end position="72"/>
    </location>
</feature>
<dbReference type="EnsemblMetazoa" id="ADAC009765-RA">
    <property type="protein sequence ID" value="ADAC009765-PA"/>
    <property type="gene ID" value="ADAC009765"/>
</dbReference>
<dbReference type="Proteomes" id="UP000000673">
    <property type="component" value="Unassembled WGS sequence"/>
</dbReference>
<proteinExistence type="predicted"/>
<accession>W5J7B7</accession>
<feature type="compositionally biased region" description="Polar residues" evidence="1">
    <location>
        <begin position="1"/>
        <end position="13"/>
    </location>
</feature>
<organism evidence="2">
    <name type="scientific">Anopheles darlingi</name>
    <name type="common">Mosquito</name>
    <dbReference type="NCBI Taxonomy" id="43151"/>
    <lineage>
        <taxon>Eukaryota</taxon>
        <taxon>Metazoa</taxon>
        <taxon>Ecdysozoa</taxon>
        <taxon>Arthropoda</taxon>
        <taxon>Hexapoda</taxon>
        <taxon>Insecta</taxon>
        <taxon>Pterygota</taxon>
        <taxon>Neoptera</taxon>
        <taxon>Endopterygota</taxon>
        <taxon>Diptera</taxon>
        <taxon>Nematocera</taxon>
        <taxon>Culicoidea</taxon>
        <taxon>Culicidae</taxon>
        <taxon>Anophelinae</taxon>
        <taxon>Anopheles</taxon>
    </lineage>
</organism>
<evidence type="ECO:0000313" key="2">
    <source>
        <dbReference type="EMBL" id="ETN58679.1"/>
    </source>
</evidence>
<protein>
    <submittedName>
        <fullName evidence="2 3">Uncharacterized protein</fullName>
    </submittedName>
</protein>
<dbReference type="VEuPathDB" id="VectorBase:ADAC009765"/>
<evidence type="ECO:0000313" key="4">
    <source>
        <dbReference type="Proteomes" id="UP000000673"/>
    </source>
</evidence>
<evidence type="ECO:0000313" key="3">
    <source>
        <dbReference type="EnsemblMetazoa" id="ADAC009765-PA"/>
    </source>
</evidence>
<reference evidence="2" key="3">
    <citation type="journal article" date="2013" name="Nucleic Acids Res.">
        <title>The genome of Anopheles darlingi, the main neotropical malaria vector.</title>
        <authorList>
            <person name="Marinotti O."/>
            <person name="Cerqueira G.C."/>
            <person name="de Almeida L.G."/>
            <person name="Ferro M.I."/>
            <person name="Loreto E.L."/>
            <person name="Zaha A."/>
            <person name="Teixeira S.M."/>
            <person name="Wespiser A.R."/>
            <person name="Almeida E Silva A."/>
            <person name="Schlindwein A.D."/>
            <person name="Pacheco A.C."/>
            <person name="Silva A.L."/>
            <person name="Graveley B.R."/>
            <person name="Walenz B.P."/>
            <person name="Lima Bde A."/>
            <person name="Ribeiro C.A."/>
            <person name="Nunes-Silva C.G."/>
            <person name="de Carvalho C.R."/>
            <person name="Soares C.M."/>
            <person name="de Menezes C.B."/>
            <person name="Matiolli C."/>
            <person name="Caffrey D."/>
            <person name="Araujo D.A."/>
            <person name="de Oliveira D.M."/>
            <person name="Golenbock D."/>
            <person name="Grisard E.C."/>
            <person name="Fantinatti-Garboggini F."/>
            <person name="de Carvalho F.M."/>
            <person name="Barcellos F.G."/>
            <person name="Prosdocimi F."/>
            <person name="May G."/>
            <person name="Azevedo Junior G.M."/>
            <person name="Guimaraes G.M."/>
            <person name="Goldman G.H."/>
            <person name="Padilha I.Q."/>
            <person name="Batista Jda S."/>
            <person name="Ferro J.A."/>
            <person name="Ribeiro J.M."/>
            <person name="Fietto J.L."/>
            <person name="Dabbas K.M."/>
            <person name="Cerdeira L."/>
            <person name="Agnez-Lima L.F."/>
            <person name="Brocchi M."/>
            <person name="de Carvalho M.O."/>
            <person name="Teixeira Mde M."/>
            <person name="Diniz Maia Mde M."/>
            <person name="Goldman M.H."/>
            <person name="Cruz Schneider M.P."/>
            <person name="Felipe M.S."/>
            <person name="Hungria M."/>
            <person name="Nicolas M.F."/>
            <person name="Pereira M."/>
            <person name="Montes M.A."/>
            <person name="Cantao M.E."/>
            <person name="Vincentz M."/>
            <person name="Rafael M.S."/>
            <person name="Silverman N."/>
            <person name="Stoco P.H."/>
            <person name="Souza R.C."/>
            <person name="Vicentini R."/>
            <person name="Gazzinelli R.T."/>
            <person name="Neves Rde O."/>
            <person name="Silva R."/>
            <person name="Astolfi-Filho S."/>
            <person name="Maciel T.E."/>
            <person name="Urmenyi T.P."/>
            <person name="Tadei W.P."/>
            <person name="Camargo E.P."/>
            <person name="de Vasconcelos A.T."/>
        </authorList>
    </citation>
    <scope>NUCLEOTIDE SEQUENCE</scope>
</reference>
<name>W5J7B7_ANODA</name>
<evidence type="ECO:0000256" key="1">
    <source>
        <dbReference type="SAM" id="MobiDB-lite"/>
    </source>
</evidence>
<reference evidence="2 4" key="1">
    <citation type="journal article" date="2010" name="BMC Genomics">
        <title>Combination of measures distinguishes pre-miRNAs from other stem-loops in the genome of the newly sequenced Anopheles darlingi.</title>
        <authorList>
            <person name="Mendes N.D."/>
            <person name="Freitas A.T."/>
            <person name="Vasconcelos A.T."/>
            <person name="Sagot M.F."/>
        </authorList>
    </citation>
    <scope>NUCLEOTIDE SEQUENCE</scope>
</reference>